<evidence type="ECO:0000256" key="2">
    <source>
        <dbReference type="ARBA" id="ARBA00023303"/>
    </source>
</evidence>
<protein>
    <recommendedName>
        <fullName evidence="6">Cyclic nucleotide-binding domain-containing protein</fullName>
    </recommendedName>
</protein>
<feature type="transmembrane region" description="Helical" evidence="5">
    <location>
        <begin position="190"/>
        <end position="210"/>
    </location>
</feature>
<keyword evidence="1" id="KW-0406">Ion transport</keyword>
<evidence type="ECO:0000256" key="5">
    <source>
        <dbReference type="SAM" id="Phobius"/>
    </source>
</evidence>
<dbReference type="SUPFAM" id="SSF81324">
    <property type="entry name" value="Voltage-gated potassium channels"/>
    <property type="match status" value="1"/>
</dbReference>
<feature type="transmembrane region" description="Helical" evidence="5">
    <location>
        <begin position="55"/>
        <end position="77"/>
    </location>
</feature>
<dbReference type="AlphaFoldDB" id="A0AAW1VP72"/>
<feature type="transmembrane region" description="Helical" evidence="5">
    <location>
        <begin position="231"/>
        <end position="251"/>
    </location>
</feature>
<sequence>MSNSAEKATGKGSRDGNLSRKSRKKHGVHLPTSTARLLEETLNSHHKRKRMWNTFFVLACCVAVFVDPLFCYITVIYEDTDYKCITKDEYLMVAYVCLRPIVDVIYMIDIIISVMRIIRKKRKDIIDNPFRAFCCWRTRTVVRSPPPILHKLLPLLPRTLVALPILEIIIISTFLQRQDWKSLPKHDWNLMYIFYIIIPIQYTLRIYDIYASLRRRPVMKTGILQRWLKPILDFLPFILASHLFGALWYRLAIQRQQDCWKSNYKAFVDCEKPNISLSETFCPVREENSTTFNFGIYLYALQSNHNGTIPFVQRVSRSFWWALQNLSSFGSNLKTSTLTSEIYFSIMISISGLALFLVYLNARVQEAQESLKELKAKKEKKLMIPYVDLWLNKNVPEDMDKNEKMILKTMIMDNIHKLENNKVIDMESILSVLPFNDKTQIVYRFCKTSLRQVPQLENMNEYVLKRIAEHLKPVSYSRDNYIVEEGKPLGKMLFITQGIAWTYTTNGAGTVCHPKSLERGSFCGEELLDWAFKSPSPSDFPISTRTVISQKQVEAFALVASDLKSVVSKFWWYFRMKVTSVSQVEKDAASSIQAAWRRHHANKGMSRRPNLKFLCYGQKCF</sequence>
<keyword evidence="8" id="KW-1185">Reference proteome</keyword>
<organism evidence="7 8">
    <name type="scientific">Rubus argutus</name>
    <name type="common">Southern blackberry</name>
    <dbReference type="NCBI Taxonomy" id="59490"/>
    <lineage>
        <taxon>Eukaryota</taxon>
        <taxon>Viridiplantae</taxon>
        <taxon>Streptophyta</taxon>
        <taxon>Embryophyta</taxon>
        <taxon>Tracheophyta</taxon>
        <taxon>Spermatophyta</taxon>
        <taxon>Magnoliopsida</taxon>
        <taxon>eudicotyledons</taxon>
        <taxon>Gunneridae</taxon>
        <taxon>Pentapetalae</taxon>
        <taxon>rosids</taxon>
        <taxon>fabids</taxon>
        <taxon>Rosales</taxon>
        <taxon>Rosaceae</taxon>
        <taxon>Rosoideae</taxon>
        <taxon>Rosoideae incertae sedis</taxon>
        <taxon>Rubus</taxon>
    </lineage>
</organism>
<keyword evidence="1" id="KW-1071">Ligand-gated ion channel</keyword>
<feature type="compositionally biased region" description="Basic and acidic residues" evidence="4">
    <location>
        <begin position="8"/>
        <end position="18"/>
    </location>
</feature>
<keyword evidence="5" id="KW-0472">Membrane</keyword>
<feature type="domain" description="Cyclic nucleotide-binding" evidence="6">
    <location>
        <begin position="455"/>
        <end position="528"/>
    </location>
</feature>
<keyword evidence="1" id="KW-0813">Transport</keyword>
<dbReference type="InterPro" id="IPR000595">
    <property type="entry name" value="cNMP-bd_dom"/>
</dbReference>
<keyword evidence="5" id="KW-0812">Transmembrane</keyword>
<dbReference type="EMBL" id="JBEDUW010000200">
    <property type="protein sequence ID" value="KAK9904386.1"/>
    <property type="molecule type" value="Genomic_DNA"/>
</dbReference>
<evidence type="ECO:0000256" key="3">
    <source>
        <dbReference type="SAM" id="Coils"/>
    </source>
</evidence>
<dbReference type="SUPFAM" id="SSF51206">
    <property type="entry name" value="cAMP-binding domain-like"/>
    <property type="match status" value="1"/>
</dbReference>
<feature type="transmembrane region" description="Helical" evidence="5">
    <location>
        <begin position="92"/>
        <end position="115"/>
    </location>
</feature>
<feature type="coiled-coil region" evidence="3">
    <location>
        <begin position="357"/>
        <end position="384"/>
    </location>
</feature>
<feature type="transmembrane region" description="Helical" evidence="5">
    <location>
        <begin position="342"/>
        <end position="362"/>
    </location>
</feature>
<gene>
    <name evidence="7" type="ORF">M0R45_000752</name>
</gene>
<accession>A0AAW1VP72</accession>
<feature type="region of interest" description="Disordered" evidence="4">
    <location>
        <begin position="1"/>
        <end position="30"/>
    </location>
</feature>
<comment type="caution">
    <text evidence="7">The sequence shown here is derived from an EMBL/GenBank/DDBJ whole genome shotgun (WGS) entry which is preliminary data.</text>
</comment>
<dbReference type="Proteomes" id="UP001457282">
    <property type="component" value="Unassembled WGS sequence"/>
</dbReference>
<dbReference type="CDD" id="cd00038">
    <property type="entry name" value="CAP_ED"/>
    <property type="match status" value="1"/>
</dbReference>
<dbReference type="InterPro" id="IPR014710">
    <property type="entry name" value="RmlC-like_jellyroll"/>
</dbReference>
<dbReference type="PROSITE" id="PS50042">
    <property type="entry name" value="CNMP_BINDING_3"/>
    <property type="match status" value="1"/>
</dbReference>
<dbReference type="InterPro" id="IPR018490">
    <property type="entry name" value="cNMP-bd_dom_sf"/>
</dbReference>
<evidence type="ECO:0000313" key="8">
    <source>
        <dbReference type="Proteomes" id="UP001457282"/>
    </source>
</evidence>
<reference evidence="7 8" key="1">
    <citation type="journal article" date="2023" name="G3 (Bethesda)">
        <title>A chromosome-length genome assembly and annotation of blackberry (Rubus argutus, cv. 'Hillquist').</title>
        <authorList>
            <person name="Bruna T."/>
            <person name="Aryal R."/>
            <person name="Dudchenko O."/>
            <person name="Sargent D.J."/>
            <person name="Mead D."/>
            <person name="Buti M."/>
            <person name="Cavallini A."/>
            <person name="Hytonen T."/>
            <person name="Andres J."/>
            <person name="Pham M."/>
            <person name="Weisz D."/>
            <person name="Mascagni F."/>
            <person name="Usai G."/>
            <person name="Natali L."/>
            <person name="Bassil N."/>
            <person name="Fernandez G.E."/>
            <person name="Lomsadze A."/>
            <person name="Armour M."/>
            <person name="Olukolu B."/>
            <person name="Poorten T."/>
            <person name="Britton C."/>
            <person name="Davik J."/>
            <person name="Ashrafi H."/>
            <person name="Aiden E.L."/>
            <person name="Borodovsky M."/>
            <person name="Worthington M."/>
        </authorList>
    </citation>
    <scope>NUCLEOTIDE SEQUENCE [LARGE SCALE GENOMIC DNA]</scope>
    <source>
        <strain evidence="7">PI 553951</strain>
    </source>
</reference>
<dbReference type="GO" id="GO:0016020">
    <property type="term" value="C:membrane"/>
    <property type="evidence" value="ECO:0007669"/>
    <property type="project" value="UniProtKB-SubCell"/>
</dbReference>
<dbReference type="GO" id="GO:0034220">
    <property type="term" value="P:monoatomic ion transmembrane transport"/>
    <property type="evidence" value="ECO:0007669"/>
    <property type="project" value="UniProtKB-KW"/>
</dbReference>
<evidence type="ECO:0000259" key="6">
    <source>
        <dbReference type="PROSITE" id="PS50042"/>
    </source>
</evidence>
<dbReference type="Gene3D" id="2.60.120.10">
    <property type="entry name" value="Jelly Rolls"/>
    <property type="match status" value="1"/>
</dbReference>
<evidence type="ECO:0000313" key="7">
    <source>
        <dbReference type="EMBL" id="KAK9904386.1"/>
    </source>
</evidence>
<evidence type="ECO:0000256" key="4">
    <source>
        <dbReference type="SAM" id="MobiDB-lite"/>
    </source>
</evidence>
<keyword evidence="2" id="KW-0407">Ion channel</keyword>
<dbReference type="PANTHER" id="PTHR45651">
    <property type="entry name" value="CYCLIC NUCLEOTIDE-GATED ION CHANNEL 15-RELATED-RELATED"/>
    <property type="match status" value="1"/>
</dbReference>
<keyword evidence="3" id="KW-0175">Coiled coil</keyword>
<dbReference type="PANTHER" id="PTHR45651:SF68">
    <property type="entry name" value="ION TRANSPORT DOMAIN-CONTAINING PROTEIN"/>
    <property type="match status" value="1"/>
</dbReference>
<keyword evidence="5" id="KW-1133">Transmembrane helix</keyword>
<evidence type="ECO:0000256" key="1">
    <source>
        <dbReference type="ARBA" id="ARBA00023286"/>
    </source>
</evidence>
<name>A0AAW1VP72_RUBAR</name>
<proteinExistence type="predicted"/>